<evidence type="ECO:0000313" key="9">
    <source>
        <dbReference type="Proteomes" id="UP001237642"/>
    </source>
</evidence>
<protein>
    <recommendedName>
        <fullName evidence="2 6">Carbonic anhydrase</fullName>
        <ecNumber evidence="2 6">4.2.1.1</ecNumber>
    </recommendedName>
</protein>
<evidence type="ECO:0000256" key="2">
    <source>
        <dbReference type="ARBA" id="ARBA00012925"/>
    </source>
</evidence>
<evidence type="ECO:0000256" key="4">
    <source>
        <dbReference type="ARBA" id="ARBA00022833"/>
    </source>
</evidence>
<dbReference type="SUPFAM" id="SSF51069">
    <property type="entry name" value="Carbonic anhydrase"/>
    <property type="match status" value="1"/>
</dbReference>
<feature type="domain" description="Alpha-carbonic anhydrase" evidence="7">
    <location>
        <begin position="33"/>
        <end position="269"/>
    </location>
</feature>
<evidence type="ECO:0000259" key="7">
    <source>
        <dbReference type="PROSITE" id="PS51144"/>
    </source>
</evidence>
<keyword evidence="9" id="KW-1185">Reference proteome</keyword>
<dbReference type="PROSITE" id="PS00162">
    <property type="entry name" value="ALPHA_CA_1"/>
    <property type="match status" value="1"/>
</dbReference>
<sequence length="273" mass="31026">MMIKYSITLFLKFFLLFLYATSLITAQEAENEAGFEYKEKSKKAPKFWGDLKKDWEACKAAGDGNQSPIDISNENVQLSAKSGDLIKDYKPADAEIKNRGHDIAVYWTGDPGSIKIDGTDYVLQQCHWHSPSEHSINGQRYDMELHMVHKDKNDKVAVVGQLYKIGAKPDTFLSKLSKEIMSLADKRTHKRAGKLDAKEIEMAGRNYYRYMGSLTVPPCTQGVTWILNQELGTVSQDQVKLLRDAVNDYADENARPVQPLNRRKIQLYRQDAS</sequence>
<dbReference type="PROSITE" id="PS51144">
    <property type="entry name" value="ALPHA_CA_2"/>
    <property type="match status" value="1"/>
</dbReference>
<evidence type="ECO:0000256" key="1">
    <source>
        <dbReference type="ARBA" id="ARBA00001947"/>
    </source>
</evidence>
<dbReference type="SMART" id="SM01057">
    <property type="entry name" value="Carb_anhydrase"/>
    <property type="match status" value="1"/>
</dbReference>
<dbReference type="GO" id="GO:0004089">
    <property type="term" value="F:carbonate dehydratase activity"/>
    <property type="evidence" value="ECO:0007669"/>
    <property type="project" value="UniProtKB-UniRule"/>
</dbReference>
<gene>
    <name evidence="8" type="ORF">POM88_017729</name>
</gene>
<dbReference type="Gene3D" id="3.10.200.10">
    <property type="entry name" value="Alpha carbonic anhydrase"/>
    <property type="match status" value="1"/>
</dbReference>
<dbReference type="PANTHER" id="PTHR18952">
    <property type="entry name" value="CARBONIC ANHYDRASE"/>
    <property type="match status" value="1"/>
</dbReference>
<evidence type="ECO:0000256" key="5">
    <source>
        <dbReference type="ARBA" id="ARBA00023239"/>
    </source>
</evidence>
<comment type="function">
    <text evidence="6">Reversible hydration of carbon dioxide.</text>
</comment>
<dbReference type="Pfam" id="PF00194">
    <property type="entry name" value="Carb_anhydrase"/>
    <property type="match status" value="1"/>
</dbReference>
<dbReference type="AlphaFoldDB" id="A0AAD8MYF7"/>
<dbReference type="CDD" id="cd03124">
    <property type="entry name" value="alpha_CA_prokaryotic_like"/>
    <property type="match status" value="1"/>
</dbReference>
<comment type="similarity">
    <text evidence="6">Belongs to the alpha-carbonic anhydrase family.</text>
</comment>
<accession>A0AAD8MYF7</accession>
<keyword evidence="5 6" id="KW-0456">Lyase</keyword>
<dbReference type="InterPro" id="IPR018338">
    <property type="entry name" value="Carbonic_anhydrase_a-class_CS"/>
</dbReference>
<reference evidence="8" key="1">
    <citation type="submission" date="2023-02" db="EMBL/GenBank/DDBJ databases">
        <title>Genome of toxic invasive species Heracleum sosnowskyi carries increased number of genes despite the absence of recent whole-genome duplications.</title>
        <authorList>
            <person name="Schelkunov M."/>
            <person name="Shtratnikova V."/>
            <person name="Makarenko M."/>
            <person name="Klepikova A."/>
            <person name="Omelchenko D."/>
            <person name="Novikova G."/>
            <person name="Obukhova E."/>
            <person name="Bogdanov V."/>
            <person name="Penin A."/>
            <person name="Logacheva M."/>
        </authorList>
    </citation>
    <scope>NUCLEOTIDE SEQUENCE</scope>
    <source>
        <strain evidence="8">Hsosn_3</strain>
        <tissue evidence="8">Leaf</tissue>
    </source>
</reference>
<organism evidence="8 9">
    <name type="scientific">Heracleum sosnowskyi</name>
    <dbReference type="NCBI Taxonomy" id="360622"/>
    <lineage>
        <taxon>Eukaryota</taxon>
        <taxon>Viridiplantae</taxon>
        <taxon>Streptophyta</taxon>
        <taxon>Embryophyta</taxon>
        <taxon>Tracheophyta</taxon>
        <taxon>Spermatophyta</taxon>
        <taxon>Magnoliopsida</taxon>
        <taxon>eudicotyledons</taxon>
        <taxon>Gunneridae</taxon>
        <taxon>Pentapetalae</taxon>
        <taxon>asterids</taxon>
        <taxon>campanulids</taxon>
        <taxon>Apiales</taxon>
        <taxon>Apiaceae</taxon>
        <taxon>Apioideae</taxon>
        <taxon>apioid superclade</taxon>
        <taxon>Tordylieae</taxon>
        <taxon>Tordyliinae</taxon>
        <taxon>Heracleum</taxon>
    </lineage>
</organism>
<dbReference type="GO" id="GO:0008270">
    <property type="term" value="F:zinc ion binding"/>
    <property type="evidence" value="ECO:0007669"/>
    <property type="project" value="UniProtKB-UniRule"/>
</dbReference>
<reference evidence="8" key="2">
    <citation type="submission" date="2023-05" db="EMBL/GenBank/DDBJ databases">
        <authorList>
            <person name="Schelkunov M.I."/>
        </authorList>
    </citation>
    <scope>NUCLEOTIDE SEQUENCE</scope>
    <source>
        <strain evidence="8">Hsosn_3</strain>
        <tissue evidence="8">Leaf</tissue>
    </source>
</reference>
<evidence type="ECO:0000256" key="3">
    <source>
        <dbReference type="ARBA" id="ARBA00022723"/>
    </source>
</evidence>
<dbReference type="EMBL" id="JAUIZM010000004">
    <property type="protein sequence ID" value="KAK1389551.1"/>
    <property type="molecule type" value="Genomic_DNA"/>
</dbReference>
<keyword evidence="4 6" id="KW-0862">Zinc</keyword>
<evidence type="ECO:0000256" key="6">
    <source>
        <dbReference type="RuleBase" id="RU367011"/>
    </source>
</evidence>
<comment type="catalytic activity">
    <reaction evidence="6">
        <text>hydrogencarbonate + H(+) = CO2 + H2O</text>
        <dbReference type="Rhea" id="RHEA:10748"/>
        <dbReference type="ChEBI" id="CHEBI:15377"/>
        <dbReference type="ChEBI" id="CHEBI:15378"/>
        <dbReference type="ChEBI" id="CHEBI:16526"/>
        <dbReference type="ChEBI" id="CHEBI:17544"/>
        <dbReference type="EC" id="4.2.1.1"/>
    </reaction>
</comment>
<keyword evidence="6" id="KW-0732">Signal</keyword>
<dbReference type="PANTHER" id="PTHR18952:SF201">
    <property type="entry name" value="CARBONIC ANHYDRASE"/>
    <property type="match status" value="1"/>
</dbReference>
<dbReference type="Proteomes" id="UP001237642">
    <property type="component" value="Unassembled WGS sequence"/>
</dbReference>
<dbReference type="GO" id="GO:0006730">
    <property type="term" value="P:one-carbon metabolic process"/>
    <property type="evidence" value="ECO:0007669"/>
    <property type="project" value="TreeGrafter"/>
</dbReference>
<comment type="caution">
    <text evidence="8">The sequence shown here is derived from an EMBL/GenBank/DDBJ whole genome shotgun (WGS) entry which is preliminary data.</text>
</comment>
<feature type="chain" id="PRO_5041773443" description="Carbonic anhydrase" evidence="6">
    <location>
        <begin position="27"/>
        <end position="273"/>
    </location>
</feature>
<dbReference type="InterPro" id="IPR001148">
    <property type="entry name" value="CA_dom"/>
</dbReference>
<dbReference type="EC" id="4.2.1.1" evidence="2 6"/>
<dbReference type="InterPro" id="IPR036398">
    <property type="entry name" value="CA_dom_sf"/>
</dbReference>
<dbReference type="InterPro" id="IPR041891">
    <property type="entry name" value="Alpha_CA_prokaryot-like"/>
</dbReference>
<keyword evidence="3 6" id="KW-0479">Metal-binding</keyword>
<evidence type="ECO:0000313" key="8">
    <source>
        <dbReference type="EMBL" id="KAK1389551.1"/>
    </source>
</evidence>
<proteinExistence type="inferred from homology"/>
<comment type="cofactor">
    <cofactor evidence="1 6">
        <name>Zn(2+)</name>
        <dbReference type="ChEBI" id="CHEBI:29105"/>
    </cofactor>
</comment>
<name>A0AAD8MYF7_9APIA</name>
<feature type="signal peptide" evidence="6">
    <location>
        <begin position="1"/>
        <end position="26"/>
    </location>
</feature>
<dbReference type="InterPro" id="IPR023561">
    <property type="entry name" value="Carbonic_anhydrase_a-class"/>
</dbReference>